<name>A0A9E2W716_9BACT</name>
<organism evidence="2 3">
    <name type="scientific">Pinibacter aurantiacus</name>
    <dbReference type="NCBI Taxonomy" id="2851599"/>
    <lineage>
        <taxon>Bacteria</taxon>
        <taxon>Pseudomonadati</taxon>
        <taxon>Bacteroidota</taxon>
        <taxon>Chitinophagia</taxon>
        <taxon>Chitinophagales</taxon>
        <taxon>Chitinophagaceae</taxon>
        <taxon>Pinibacter</taxon>
    </lineage>
</organism>
<feature type="transmembrane region" description="Helical" evidence="1">
    <location>
        <begin position="151"/>
        <end position="178"/>
    </location>
</feature>
<feature type="transmembrane region" description="Helical" evidence="1">
    <location>
        <begin position="210"/>
        <end position="235"/>
    </location>
</feature>
<reference evidence="2" key="1">
    <citation type="submission" date="2021-06" db="EMBL/GenBank/DDBJ databases">
        <authorList>
            <person name="Huq M.A."/>
        </authorList>
    </citation>
    <scope>NUCLEOTIDE SEQUENCE</scope>
    <source>
        <strain evidence="2">MAH-26</strain>
    </source>
</reference>
<accession>A0A9E2W716</accession>
<feature type="transmembrane region" description="Helical" evidence="1">
    <location>
        <begin position="256"/>
        <end position="275"/>
    </location>
</feature>
<evidence type="ECO:0000313" key="3">
    <source>
        <dbReference type="Proteomes" id="UP000812270"/>
    </source>
</evidence>
<feature type="transmembrane region" description="Helical" evidence="1">
    <location>
        <begin position="112"/>
        <end position="131"/>
    </location>
</feature>
<gene>
    <name evidence="2" type="ORF">KTO63_02095</name>
</gene>
<evidence type="ECO:0000256" key="1">
    <source>
        <dbReference type="SAM" id="Phobius"/>
    </source>
</evidence>
<comment type="caution">
    <text evidence="2">The sequence shown here is derived from an EMBL/GenBank/DDBJ whole genome shotgun (WGS) entry which is preliminary data.</text>
</comment>
<dbReference type="RefSeq" id="WP_217789465.1">
    <property type="nucleotide sequence ID" value="NZ_JAHSPG010000001.1"/>
</dbReference>
<evidence type="ECO:0000313" key="2">
    <source>
        <dbReference type="EMBL" id="MBV4355921.1"/>
    </source>
</evidence>
<sequence>MTTASTSADSPVWTNVEKIVFRIFFIYFFIQAIPVDWKFYQQLFSINWASLHYGDIFTLAHYSPQFTGDGFGNWLFIFLLAVIGATAWTITDKNRTTNYDRLYYWIRTVVRYRLAIALVAYGLLKVFNLQSPYPSLSNLNTAYGDFNRWKLFSLSLGIVPSYEFFLGLVETTFGLLLLSRKTASIGAFLILVFTGNVFVSNIAYDGGQVVYSFYLITLAFFVIAHDLQRLFNLLILQKPTAPHKYIPASEKPWQKYLRIGLKSFAVFFFVILYGVKTWSGSHKDSYQYPNAKGLAGVSGIYNVSEYRVNGQALPYSQTDPRRWKDVVFETWNTVSIRSSRPVQIDSSNTDRLTEADSLRTYELEGSGGRHYYSYDADTASHALVLHNRNKNYASETLHLTYAKTDGKQIVLTGTDQNNDSLYVVLDKIDKKYLLKEAAKQHRGKALKL</sequence>
<proteinExistence type="predicted"/>
<dbReference type="AlphaFoldDB" id="A0A9E2W716"/>
<feature type="transmembrane region" description="Helical" evidence="1">
    <location>
        <begin position="185"/>
        <end position="204"/>
    </location>
</feature>
<dbReference type="Proteomes" id="UP000812270">
    <property type="component" value="Unassembled WGS sequence"/>
</dbReference>
<keyword evidence="1" id="KW-0812">Transmembrane</keyword>
<keyword evidence="3" id="KW-1185">Reference proteome</keyword>
<keyword evidence="1" id="KW-0472">Membrane</keyword>
<dbReference type="EMBL" id="JAHSPG010000001">
    <property type="protein sequence ID" value="MBV4355921.1"/>
    <property type="molecule type" value="Genomic_DNA"/>
</dbReference>
<keyword evidence="1" id="KW-1133">Transmembrane helix</keyword>
<protein>
    <submittedName>
        <fullName evidence="2">DoxX family protein</fullName>
    </submittedName>
</protein>
<feature type="transmembrane region" description="Helical" evidence="1">
    <location>
        <begin position="19"/>
        <end position="37"/>
    </location>
</feature>
<feature type="transmembrane region" description="Helical" evidence="1">
    <location>
        <begin position="74"/>
        <end position="91"/>
    </location>
</feature>